<accession>A0A8X6QHT6</accession>
<keyword evidence="2" id="KW-1185">Reference proteome</keyword>
<organism evidence="1 2">
    <name type="scientific">Nephila pilipes</name>
    <name type="common">Giant wood spider</name>
    <name type="synonym">Nephila maculata</name>
    <dbReference type="NCBI Taxonomy" id="299642"/>
    <lineage>
        <taxon>Eukaryota</taxon>
        <taxon>Metazoa</taxon>
        <taxon>Ecdysozoa</taxon>
        <taxon>Arthropoda</taxon>
        <taxon>Chelicerata</taxon>
        <taxon>Arachnida</taxon>
        <taxon>Araneae</taxon>
        <taxon>Araneomorphae</taxon>
        <taxon>Entelegynae</taxon>
        <taxon>Araneoidea</taxon>
        <taxon>Nephilidae</taxon>
        <taxon>Nephila</taxon>
    </lineage>
</organism>
<reference evidence="1" key="1">
    <citation type="submission" date="2020-08" db="EMBL/GenBank/DDBJ databases">
        <title>Multicomponent nature underlies the extraordinary mechanical properties of spider dragline silk.</title>
        <authorList>
            <person name="Kono N."/>
            <person name="Nakamura H."/>
            <person name="Mori M."/>
            <person name="Yoshida Y."/>
            <person name="Ohtoshi R."/>
            <person name="Malay A.D."/>
            <person name="Moran D.A.P."/>
            <person name="Tomita M."/>
            <person name="Numata K."/>
            <person name="Arakawa K."/>
        </authorList>
    </citation>
    <scope>NUCLEOTIDE SEQUENCE</scope>
</reference>
<proteinExistence type="predicted"/>
<sequence length="110" mass="12393">MSNSWRNTSDLLESGLSFLIKGLFRYPYFRKVTAEIINDGTEWSRKGSFGVEAASDEIKTDKARINTLARSDENSSLDLLDCVSVGSQPNLQRLRIILIEDKHLKSASKQ</sequence>
<protein>
    <submittedName>
        <fullName evidence="1">Uncharacterized protein</fullName>
    </submittedName>
</protein>
<gene>
    <name evidence="1" type="ORF">NPIL_531761</name>
</gene>
<dbReference type="Proteomes" id="UP000887013">
    <property type="component" value="Unassembled WGS sequence"/>
</dbReference>
<dbReference type="EMBL" id="BMAW01032843">
    <property type="protein sequence ID" value="GFU27439.1"/>
    <property type="molecule type" value="Genomic_DNA"/>
</dbReference>
<evidence type="ECO:0000313" key="1">
    <source>
        <dbReference type="EMBL" id="GFU27439.1"/>
    </source>
</evidence>
<dbReference type="AlphaFoldDB" id="A0A8X6QHT6"/>
<name>A0A8X6QHT6_NEPPI</name>
<comment type="caution">
    <text evidence="1">The sequence shown here is derived from an EMBL/GenBank/DDBJ whole genome shotgun (WGS) entry which is preliminary data.</text>
</comment>
<evidence type="ECO:0000313" key="2">
    <source>
        <dbReference type="Proteomes" id="UP000887013"/>
    </source>
</evidence>